<dbReference type="CDD" id="cd07989">
    <property type="entry name" value="LPLAT_AGPAT-like"/>
    <property type="match status" value="1"/>
</dbReference>
<dbReference type="SMART" id="SM00563">
    <property type="entry name" value="PlsC"/>
    <property type="match status" value="1"/>
</dbReference>
<dbReference type="SUPFAM" id="SSF69593">
    <property type="entry name" value="Glycerol-3-phosphate (1)-acyltransferase"/>
    <property type="match status" value="1"/>
</dbReference>
<dbReference type="Pfam" id="PF01553">
    <property type="entry name" value="Acyltransferase"/>
    <property type="match status" value="1"/>
</dbReference>
<evidence type="ECO:0000256" key="3">
    <source>
        <dbReference type="SAM" id="MobiDB-lite"/>
    </source>
</evidence>
<evidence type="ECO:0000313" key="5">
    <source>
        <dbReference type="EMBL" id="GAA5180972.1"/>
    </source>
</evidence>
<organism evidence="5 6">
    <name type="scientific">Rugosimonospora acidiphila</name>
    <dbReference type="NCBI Taxonomy" id="556531"/>
    <lineage>
        <taxon>Bacteria</taxon>
        <taxon>Bacillati</taxon>
        <taxon>Actinomycetota</taxon>
        <taxon>Actinomycetes</taxon>
        <taxon>Micromonosporales</taxon>
        <taxon>Micromonosporaceae</taxon>
        <taxon>Rugosimonospora</taxon>
    </lineage>
</organism>
<evidence type="ECO:0000256" key="2">
    <source>
        <dbReference type="ARBA" id="ARBA00023315"/>
    </source>
</evidence>
<dbReference type="EMBL" id="BAABJQ010000003">
    <property type="protein sequence ID" value="GAA5180972.1"/>
    <property type="molecule type" value="Genomic_DNA"/>
</dbReference>
<keyword evidence="1" id="KW-0808">Transferase</keyword>
<evidence type="ECO:0000313" key="6">
    <source>
        <dbReference type="Proteomes" id="UP001501570"/>
    </source>
</evidence>
<dbReference type="PANTHER" id="PTHR10434">
    <property type="entry name" value="1-ACYL-SN-GLYCEROL-3-PHOSPHATE ACYLTRANSFERASE"/>
    <property type="match status" value="1"/>
</dbReference>
<dbReference type="PANTHER" id="PTHR10434:SF11">
    <property type="entry name" value="1-ACYL-SN-GLYCEROL-3-PHOSPHATE ACYLTRANSFERASE"/>
    <property type="match status" value="1"/>
</dbReference>
<dbReference type="InterPro" id="IPR002123">
    <property type="entry name" value="Plipid/glycerol_acylTrfase"/>
</dbReference>
<sequence length="265" mass="28019">MPLAPGPAAAEGAPPSGPNGGVTPWRAPLLWRGLLLASRVALLPVCRLRVTGAQPLAGAPVILAANHIGAADPVVLMAACRVRRVAPRIMATGGLFRAPVLGPVLRRSGQIRVDRRRVDVTAALPAARAALDQGSALLAYPEGRITLDPGGWPERGRTGLARLAHDTGAPVVPVAQWGAHLLAPWGAPRGLVGRLLWALVHRPVIRVHFAEPLDLTGTRVPQATDQIMAALTEQLAALRPDEPELPAWVDPNRPLSTARSRTRPR</sequence>
<name>A0ABP9RM45_9ACTN</name>
<gene>
    <name evidence="5" type="ORF">GCM10023322_14530</name>
</gene>
<dbReference type="Proteomes" id="UP001501570">
    <property type="component" value="Unassembled WGS sequence"/>
</dbReference>
<keyword evidence="2 5" id="KW-0012">Acyltransferase</keyword>
<dbReference type="GO" id="GO:0016746">
    <property type="term" value="F:acyltransferase activity"/>
    <property type="evidence" value="ECO:0007669"/>
    <property type="project" value="UniProtKB-KW"/>
</dbReference>
<dbReference type="RefSeq" id="WP_425570791.1">
    <property type="nucleotide sequence ID" value="NZ_BAABJQ010000003.1"/>
</dbReference>
<feature type="domain" description="Phospholipid/glycerol acyltransferase" evidence="4">
    <location>
        <begin position="61"/>
        <end position="179"/>
    </location>
</feature>
<keyword evidence="6" id="KW-1185">Reference proteome</keyword>
<feature type="region of interest" description="Disordered" evidence="3">
    <location>
        <begin position="241"/>
        <end position="265"/>
    </location>
</feature>
<reference evidence="6" key="1">
    <citation type="journal article" date="2019" name="Int. J. Syst. Evol. Microbiol.">
        <title>The Global Catalogue of Microorganisms (GCM) 10K type strain sequencing project: providing services to taxonomists for standard genome sequencing and annotation.</title>
        <authorList>
            <consortium name="The Broad Institute Genomics Platform"/>
            <consortium name="The Broad Institute Genome Sequencing Center for Infectious Disease"/>
            <person name="Wu L."/>
            <person name="Ma J."/>
        </authorList>
    </citation>
    <scope>NUCLEOTIDE SEQUENCE [LARGE SCALE GENOMIC DNA]</scope>
    <source>
        <strain evidence="6">JCM 18304</strain>
    </source>
</reference>
<accession>A0ABP9RM45</accession>
<comment type="caution">
    <text evidence="5">The sequence shown here is derived from an EMBL/GenBank/DDBJ whole genome shotgun (WGS) entry which is preliminary data.</text>
</comment>
<evidence type="ECO:0000259" key="4">
    <source>
        <dbReference type="SMART" id="SM00563"/>
    </source>
</evidence>
<protein>
    <submittedName>
        <fullName evidence="5">Lysophospholipid acyltransferase family protein</fullName>
    </submittedName>
</protein>
<proteinExistence type="predicted"/>
<evidence type="ECO:0000256" key="1">
    <source>
        <dbReference type="ARBA" id="ARBA00022679"/>
    </source>
</evidence>